<feature type="domain" description="Lysine-specific metallo-endopeptidase" evidence="1">
    <location>
        <begin position="177"/>
        <end position="320"/>
    </location>
</feature>
<organism evidence="2 3">
    <name type="scientific">Plasticicumulans acidivorans</name>
    <dbReference type="NCBI Taxonomy" id="886464"/>
    <lineage>
        <taxon>Bacteria</taxon>
        <taxon>Pseudomonadati</taxon>
        <taxon>Pseudomonadota</taxon>
        <taxon>Gammaproteobacteria</taxon>
        <taxon>Candidatus Competibacteraceae</taxon>
        <taxon>Plasticicumulans</taxon>
    </lineage>
</organism>
<dbReference type="Proteomes" id="UP000246569">
    <property type="component" value="Unassembled WGS sequence"/>
</dbReference>
<dbReference type="OrthoDB" id="9178023at2"/>
<accession>A0A317MZG7</accession>
<evidence type="ECO:0000313" key="2">
    <source>
        <dbReference type="EMBL" id="PWV64778.1"/>
    </source>
</evidence>
<dbReference type="GO" id="GO:0004222">
    <property type="term" value="F:metalloendopeptidase activity"/>
    <property type="evidence" value="ECO:0007669"/>
    <property type="project" value="InterPro"/>
</dbReference>
<dbReference type="RefSeq" id="WP_110017407.1">
    <property type="nucleotide sequence ID" value="NZ_QGTJ01000002.1"/>
</dbReference>
<name>A0A317MZG7_9GAMM</name>
<dbReference type="EMBL" id="QGTJ01000002">
    <property type="protein sequence ID" value="PWV64778.1"/>
    <property type="molecule type" value="Genomic_DNA"/>
</dbReference>
<reference evidence="2 3" key="1">
    <citation type="submission" date="2018-05" db="EMBL/GenBank/DDBJ databases">
        <title>Genomic Encyclopedia of Type Strains, Phase IV (KMG-IV): sequencing the most valuable type-strain genomes for metagenomic binning, comparative biology and taxonomic classification.</title>
        <authorList>
            <person name="Goeker M."/>
        </authorList>
    </citation>
    <scope>NUCLEOTIDE SEQUENCE [LARGE SCALE GENOMIC DNA]</scope>
    <source>
        <strain evidence="2 3">DSM 23606</strain>
    </source>
</reference>
<comment type="caution">
    <text evidence="2">The sequence shown here is derived from an EMBL/GenBank/DDBJ whole genome shotgun (WGS) entry which is preliminary data.</text>
</comment>
<evidence type="ECO:0000259" key="1">
    <source>
        <dbReference type="Pfam" id="PF14521"/>
    </source>
</evidence>
<evidence type="ECO:0000313" key="3">
    <source>
        <dbReference type="Proteomes" id="UP000246569"/>
    </source>
</evidence>
<dbReference type="SUPFAM" id="SSF55486">
    <property type="entry name" value="Metalloproteases ('zincins'), catalytic domain"/>
    <property type="match status" value="1"/>
</dbReference>
<dbReference type="InterPro" id="IPR029463">
    <property type="entry name" value="Lys_MEP"/>
</dbReference>
<dbReference type="AlphaFoldDB" id="A0A317MZG7"/>
<keyword evidence="3" id="KW-1185">Reference proteome</keyword>
<dbReference type="InterPro" id="IPR024079">
    <property type="entry name" value="MetalloPept_cat_dom_sf"/>
</dbReference>
<sequence>MNKFTEAYTKARDVLENQVFESQWQAFLFADCQARALFAAGGLAVDRAADLDRIRKRLRDKCKSDNHKIGAVIVEAAQNPVSSGTLAERAATLKMLRHTYHIVKKGAQNVWVYAPPKAYTKWIFDELSGDAKALEPKLNHETKIFSSTEMRWMASALAVALKIVEDTKAKLSGAVGKQAETDDVIRRWFLDEDSGDAQLTEARTKLLDGFKKIAVACASDKLVFADYADWITTRNKYFGAAFRGGEGGGFPVIYLEGAFTRLTGNSGKMWLCAETIIHEFSHHEVSTRDHRYDSSGLKPAKATLPYAKAIDNADSWGYFALDLAGYLSKSDRKKTLK</sequence>
<gene>
    <name evidence="2" type="ORF">C7443_102431</name>
</gene>
<protein>
    <submittedName>
        <fullName evidence="2">Lysine-specific metallo-endopeptidase family protein</fullName>
    </submittedName>
</protein>
<dbReference type="Pfam" id="PF14521">
    <property type="entry name" value="Aspzincin_M35"/>
    <property type="match status" value="1"/>
</dbReference>
<proteinExistence type="predicted"/>
<dbReference type="Gene3D" id="3.40.390.10">
    <property type="entry name" value="Collagenase (Catalytic Domain)"/>
    <property type="match status" value="1"/>
</dbReference>